<organism evidence="6 7">
    <name type="scientific">Argiope bruennichi</name>
    <name type="common">Wasp spider</name>
    <name type="synonym">Aranea bruennichi</name>
    <dbReference type="NCBI Taxonomy" id="94029"/>
    <lineage>
        <taxon>Eukaryota</taxon>
        <taxon>Metazoa</taxon>
        <taxon>Ecdysozoa</taxon>
        <taxon>Arthropoda</taxon>
        <taxon>Chelicerata</taxon>
        <taxon>Arachnida</taxon>
        <taxon>Araneae</taxon>
        <taxon>Araneomorphae</taxon>
        <taxon>Entelegynae</taxon>
        <taxon>Araneoidea</taxon>
        <taxon>Araneidae</taxon>
        <taxon>Argiope</taxon>
    </lineage>
</organism>
<dbReference type="FunFam" id="1.10.10.60:FF:000710">
    <property type="entry name" value="Paired box 7a"/>
    <property type="match status" value="1"/>
</dbReference>
<keyword evidence="7" id="KW-1185">Reference proteome</keyword>
<dbReference type="InterPro" id="IPR050649">
    <property type="entry name" value="Paired_Homeobox_TFs"/>
</dbReference>
<keyword evidence="2 3" id="KW-0238">DNA-binding</keyword>
<evidence type="ECO:0000256" key="4">
    <source>
        <dbReference type="SAM" id="MobiDB-lite"/>
    </source>
</evidence>
<comment type="subcellular location">
    <subcellularLocation>
        <location evidence="1 2 3">Nucleus</location>
    </subcellularLocation>
</comment>
<feature type="DNA-binding region" description="Homeobox" evidence="2">
    <location>
        <begin position="126"/>
        <end position="172"/>
    </location>
</feature>
<keyword evidence="2 3" id="KW-0371">Homeobox</keyword>
<dbReference type="Proteomes" id="UP000807504">
    <property type="component" value="Unassembled WGS sequence"/>
</dbReference>
<reference evidence="6" key="1">
    <citation type="journal article" date="2020" name="bioRxiv">
        <title>Chromosome-level reference genome of the European wasp spider Argiope bruennichi: a resource for studies on range expansion and evolutionary adaptation.</title>
        <authorList>
            <person name="Sheffer M.M."/>
            <person name="Hoppe A."/>
            <person name="Krehenwinkel H."/>
            <person name="Uhl G."/>
            <person name="Kuss A.W."/>
            <person name="Jensen L."/>
            <person name="Jensen C."/>
            <person name="Gillespie R.G."/>
            <person name="Hoff K.J."/>
            <person name="Prost S."/>
        </authorList>
    </citation>
    <scope>NUCLEOTIDE SEQUENCE</scope>
</reference>
<dbReference type="Pfam" id="PF00046">
    <property type="entry name" value="Homeodomain"/>
    <property type="match status" value="1"/>
</dbReference>
<dbReference type="GO" id="GO:0000977">
    <property type="term" value="F:RNA polymerase II transcription regulatory region sequence-specific DNA binding"/>
    <property type="evidence" value="ECO:0007669"/>
    <property type="project" value="TreeGrafter"/>
</dbReference>
<evidence type="ECO:0000256" key="2">
    <source>
        <dbReference type="PROSITE-ProRule" id="PRU00108"/>
    </source>
</evidence>
<dbReference type="SMART" id="SM00389">
    <property type="entry name" value="HOX"/>
    <property type="match status" value="1"/>
</dbReference>
<dbReference type="PROSITE" id="PS50071">
    <property type="entry name" value="HOMEOBOX_2"/>
    <property type="match status" value="1"/>
</dbReference>
<proteinExistence type="predicted"/>
<feature type="domain" description="Homeobox" evidence="5">
    <location>
        <begin position="124"/>
        <end position="171"/>
    </location>
</feature>
<protein>
    <submittedName>
        <fullName evidence="6">Paired mesoderm homeobox protein 2B like protein</fullName>
    </submittedName>
</protein>
<reference evidence="6" key="2">
    <citation type="submission" date="2020-06" db="EMBL/GenBank/DDBJ databases">
        <authorList>
            <person name="Sheffer M."/>
        </authorList>
    </citation>
    <scope>NUCLEOTIDE SEQUENCE</scope>
</reference>
<name>A0A8T0EZG5_ARGBR</name>
<sequence length="582" mass="66224">MAAYPRITEDNLHVALEYSYLNQGPLDGNCAMDFPPSCQLPYGDMGPCSGQTYRYSSSPMARSYSAPPSAAMSSPSTACGIMPSRQRHHLHPEHPSSMVHHGPTTHFPGLSAPYKVYPVHEEKRKQRRIRTTFTSGQLKELEKAFQETHYPDIYTREEIALRTDLTEARVQYASCSDIQGEFLIIGIAKEDRDYLRFFWFPDDQDSKSRKILKMIRVPFGVTSSLFIITIKCHSRELKDKSNKSSSWSNARDYEDRMPSDPFDESHGTSRDKSGKDKNGRYERQDKERWEKDRPPRLDSWDSRASRESTKDDRHSIDRTEISSQPERDRKGLNSRVEKSGTLDWGQTPDLAKCKRREWCHHPPLITPMQCECVRPPKKNLTPLRRSNAAVTSSSTPHKKLEPVKEDVSSKKIELDSIVIKEKDAKEEKNEKIKCENAAKDIEETPVWFQNRRAKFRKQERLNQQKQAQQHSSQKSSNSNNTSGNNNQSSTSGHNNGNNLQLNSNGPSKDSSLENSKVVSSMMPPPPPPNTKPLNEMALINTNEFDTSTEPHILIKDFISTSLISRVVSSSRGDLPNTFESVP</sequence>
<dbReference type="EMBL" id="JABXBU010000030">
    <property type="protein sequence ID" value="KAF8784256.1"/>
    <property type="molecule type" value="Genomic_DNA"/>
</dbReference>
<dbReference type="Gene3D" id="1.10.10.60">
    <property type="entry name" value="Homeodomain-like"/>
    <property type="match status" value="1"/>
</dbReference>
<evidence type="ECO:0000259" key="5">
    <source>
        <dbReference type="PROSITE" id="PS50071"/>
    </source>
</evidence>
<feature type="compositionally biased region" description="Polar residues" evidence="4">
    <location>
        <begin position="506"/>
        <end position="518"/>
    </location>
</feature>
<dbReference type="AlphaFoldDB" id="A0A8T0EZG5"/>
<feature type="region of interest" description="Disordered" evidence="4">
    <location>
        <begin position="240"/>
        <end position="347"/>
    </location>
</feature>
<dbReference type="SUPFAM" id="SSF46689">
    <property type="entry name" value="Homeodomain-like"/>
    <property type="match status" value="1"/>
</dbReference>
<dbReference type="CDD" id="cd00086">
    <property type="entry name" value="homeodomain"/>
    <property type="match status" value="1"/>
</dbReference>
<keyword evidence="2 3" id="KW-0539">Nucleus</keyword>
<feature type="region of interest" description="Disordered" evidence="4">
    <location>
        <begin position="456"/>
        <end position="534"/>
    </location>
</feature>
<dbReference type="InterPro" id="IPR001356">
    <property type="entry name" value="HD"/>
</dbReference>
<dbReference type="PANTHER" id="PTHR24329:SF543">
    <property type="entry name" value="FI01017P-RELATED"/>
    <property type="match status" value="1"/>
</dbReference>
<evidence type="ECO:0000313" key="6">
    <source>
        <dbReference type="EMBL" id="KAF8784256.1"/>
    </source>
</evidence>
<feature type="compositionally biased region" description="Low complexity" evidence="4">
    <location>
        <begin position="463"/>
        <end position="505"/>
    </location>
</feature>
<gene>
    <name evidence="6" type="ORF">HNY73_009960</name>
</gene>
<dbReference type="PANTHER" id="PTHR24329">
    <property type="entry name" value="HOMEOBOX PROTEIN ARISTALESS"/>
    <property type="match status" value="1"/>
</dbReference>
<comment type="caution">
    <text evidence="6">The sequence shown here is derived from an EMBL/GenBank/DDBJ whole genome shotgun (WGS) entry which is preliminary data.</text>
</comment>
<evidence type="ECO:0000256" key="1">
    <source>
        <dbReference type="ARBA" id="ARBA00004123"/>
    </source>
</evidence>
<feature type="compositionally biased region" description="Basic and acidic residues" evidence="4">
    <location>
        <begin position="251"/>
        <end position="340"/>
    </location>
</feature>
<feature type="region of interest" description="Disordered" evidence="4">
    <location>
        <begin position="384"/>
        <end position="406"/>
    </location>
</feature>
<dbReference type="GO" id="GO:0000981">
    <property type="term" value="F:DNA-binding transcription factor activity, RNA polymerase II-specific"/>
    <property type="evidence" value="ECO:0007669"/>
    <property type="project" value="TreeGrafter"/>
</dbReference>
<evidence type="ECO:0000256" key="3">
    <source>
        <dbReference type="RuleBase" id="RU000682"/>
    </source>
</evidence>
<dbReference type="InterPro" id="IPR009057">
    <property type="entry name" value="Homeodomain-like_sf"/>
</dbReference>
<evidence type="ECO:0000313" key="7">
    <source>
        <dbReference type="Proteomes" id="UP000807504"/>
    </source>
</evidence>
<dbReference type="GO" id="GO:0005634">
    <property type="term" value="C:nucleus"/>
    <property type="evidence" value="ECO:0007669"/>
    <property type="project" value="UniProtKB-SubCell"/>
</dbReference>
<accession>A0A8T0EZG5</accession>